<proteinExistence type="predicted"/>
<accession>A0AAV7L3V0</accession>
<comment type="caution">
    <text evidence="1">The sequence shown here is derived from an EMBL/GenBank/DDBJ whole genome shotgun (WGS) entry which is preliminary data.</text>
</comment>
<dbReference type="EMBL" id="JANPWB010000016">
    <property type="protein sequence ID" value="KAJ1085732.1"/>
    <property type="molecule type" value="Genomic_DNA"/>
</dbReference>
<dbReference type="Proteomes" id="UP001066276">
    <property type="component" value="Chromosome 12"/>
</dbReference>
<evidence type="ECO:0000313" key="1">
    <source>
        <dbReference type="EMBL" id="KAJ1085732.1"/>
    </source>
</evidence>
<name>A0AAV7L3V0_PLEWA</name>
<evidence type="ECO:0000313" key="2">
    <source>
        <dbReference type="Proteomes" id="UP001066276"/>
    </source>
</evidence>
<organism evidence="1 2">
    <name type="scientific">Pleurodeles waltl</name>
    <name type="common">Iberian ribbed newt</name>
    <dbReference type="NCBI Taxonomy" id="8319"/>
    <lineage>
        <taxon>Eukaryota</taxon>
        <taxon>Metazoa</taxon>
        <taxon>Chordata</taxon>
        <taxon>Craniata</taxon>
        <taxon>Vertebrata</taxon>
        <taxon>Euteleostomi</taxon>
        <taxon>Amphibia</taxon>
        <taxon>Batrachia</taxon>
        <taxon>Caudata</taxon>
        <taxon>Salamandroidea</taxon>
        <taxon>Salamandridae</taxon>
        <taxon>Pleurodelinae</taxon>
        <taxon>Pleurodeles</taxon>
    </lineage>
</organism>
<dbReference type="AlphaFoldDB" id="A0AAV7L3V0"/>
<protein>
    <submittedName>
        <fullName evidence="1">Uncharacterized protein</fullName>
    </submittedName>
</protein>
<gene>
    <name evidence="1" type="ORF">NDU88_005857</name>
</gene>
<reference evidence="1" key="1">
    <citation type="journal article" date="2022" name="bioRxiv">
        <title>Sequencing and chromosome-scale assembly of the giantPleurodeles waltlgenome.</title>
        <authorList>
            <person name="Brown T."/>
            <person name="Elewa A."/>
            <person name="Iarovenko S."/>
            <person name="Subramanian E."/>
            <person name="Araus A.J."/>
            <person name="Petzold A."/>
            <person name="Susuki M."/>
            <person name="Suzuki K.-i.T."/>
            <person name="Hayashi T."/>
            <person name="Toyoda A."/>
            <person name="Oliveira C."/>
            <person name="Osipova E."/>
            <person name="Leigh N.D."/>
            <person name="Simon A."/>
            <person name="Yun M.H."/>
        </authorList>
    </citation>
    <scope>NUCLEOTIDE SEQUENCE</scope>
    <source>
        <strain evidence="1">20211129_DDA</strain>
        <tissue evidence="1">Liver</tissue>
    </source>
</reference>
<sequence>MNACATNLGQLLKLAETYITDGNLAVIHIKQAPLWLSNGQCILTPSNTSRHLRKKQEVLWLAHTNDLKMFLVYSLYPNTKQETLPTCGASSLSDVNPKPQERVPRQRKRYDAVIMVGSATLPLRAEHSRKCF</sequence>
<keyword evidence="2" id="KW-1185">Reference proteome</keyword>